<dbReference type="Proteomes" id="UP001194468">
    <property type="component" value="Unassembled WGS sequence"/>
</dbReference>
<reference evidence="2" key="2">
    <citation type="journal article" date="2020" name="Nat. Commun.">
        <title>Large-scale genome sequencing of mycorrhizal fungi provides insights into the early evolution of symbiotic traits.</title>
        <authorList>
            <person name="Miyauchi S."/>
            <person name="Kiss E."/>
            <person name="Kuo A."/>
            <person name="Drula E."/>
            <person name="Kohler A."/>
            <person name="Sanchez-Garcia M."/>
            <person name="Morin E."/>
            <person name="Andreopoulos B."/>
            <person name="Barry K.W."/>
            <person name="Bonito G."/>
            <person name="Buee M."/>
            <person name="Carver A."/>
            <person name="Chen C."/>
            <person name="Cichocki N."/>
            <person name="Clum A."/>
            <person name="Culley D."/>
            <person name="Crous P.W."/>
            <person name="Fauchery L."/>
            <person name="Girlanda M."/>
            <person name="Hayes R.D."/>
            <person name="Keri Z."/>
            <person name="LaButti K."/>
            <person name="Lipzen A."/>
            <person name="Lombard V."/>
            <person name="Magnuson J."/>
            <person name="Maillard F."/>
            <person name="Murat C."/>
            <person name="Nolan M."/>
            <person name="Ohm R.A."/>
            <person name="Pangilinan J."/>
            <person name="Pereira M.F."/>
            <person name="Perotto S."/>
            <person name="Peter M."/>
            <person name="Pfister S."/>
            <person name="Riley R."/>
            <person name="Sitrit Y."/>
            <person name="Stielow J.B."/>
            <person name="Szollosi G."/>
            <person name="Zifcakova L."/>
            <person name="Stursova M."/>
            <person name="Spatafora J.W."/>
            <person name="Tedersoo L."/>
            <person name="Vaario L.M."/>
            <person name="Yamada A."/>
            <person name="Yan M."/>
            <person name="Wang P."/>
            <person name="Xu J."/>
            <person name="Bruns T."/>
            <person name="Baldrian P."/>
            <person name="Vilgalys R."/>
            <person name="Dunand C."/>
            <person name="Henrissat B."/>
            <person name="Grigoriev I.V."/>
            <person name="Hibbett D."/>
            <person name="Nagy L.G."/>
            <person name="Martin F.M."/>
        </authorList>
    </citation>
    <scope>NUCLEOTIDE SEQUENCE</scope>
    <source>
        <strain evidence="2">BED1</strain>
    </source>
</reference>
<dbReference type="AlphaFoldDB" id="A0AAD4BYF3"/>
<dbReference type="EMBL" id="WHUW01000008">
    <property type="protein sequence ID" value="KAF8443098.1"/>
    <property type="molecule type" value="Genomic_DNA"/>
</dbReference>
<accession>A0AAD4BYF3</accession>
<sequence>MASSGPSVPSDLSKLTVPQLKALCKERRITGYSKLSKAALSTAVPSADEVRNPANTTACIGSSNVCPAANATNATHQPVQPTSTGNTNPTETRSTAKDPYPPNFPNGCRTTPLQALRRQALRKPPARKGLRI</sequence>
<feature type="region of interest" description="Disordered" evidence="1">
    <location>
        <begin position="65"/>
        <end position="110"/>
    </location>
</feature>
<comment type="caution">
    <text evidence="2">The sequence shown here is derived from an EMBL/GenBank/DDBJ whole genome shotgun (WGS) entry which is preliminary data.</text>
</comment>
<reference evidence="2" key="1">
    <citation type="submission" date="2019-10" db="EMBL/GenBank/DDBJ databases">
        <authorList>
            <consortium name="DOE Joint Genome Institute"/>
            <person name="Kuo A."/>
            <person name="Miyauchi S."/>
            <person name="Kiss E."/>
            <person name="Drula E."/>
            <person name="Kohler A."/>
            <person name="Sanchez-Garcia M."/>
            <person name="Andreopoulos B."/>
            <person name="Barry K.W."/>
            <person name="Bonito G."/>
            <person name="Buee M."/>
            <person name="Carver A."/>
            <person name="Chen C."/>
            <person name="Cichocki N."/>
            <person name="Clum A."/>
            <person name="Culley D."/>
            <person name="Crous P.W."/>
            <person name="Fauchery L."/>
            <person name="Girlanda M."/>
            <person name="Hayes R."/>
            <person name="Keri Z."/>
            <person name="LaButti K."/>
            <person name="Lipzen A."/>
            <person name="Lombard V."/>
            <person name="Magnuson J."/>
            <person name="Maillard F."/>
            <person name="Morin E."/>
            <person name="Murat C."/>
            <person name="Nolan M."/>
            <person name="Ohm R."/>
            <person name="Pangilinan J."/>
            <person name="Pereira M."/>
            <person name="Perotto S."/>
            <person name="Peter M."/>
            <person name="Riley R."/>
            <person name="Sitrit Y."/>
            <person name="Stielow B."/>
            <person name="Szollosi G."/>
            <person name="Zifcakova L."/>
            <person name="Stursova M."/>
            <person name="Spatafora J.W."/>
            <person name="Tedersoo L."/>
            <person name="Vaario L.-M."/>
            <person name="Yamada A."/>
            <person name="Yan M."/>
            <person name="Wang P."/>
            <person name="Xu J."/>
            <person name="Bruns T."/>
            <person name="Baldrian P."/>
            <person name="Vilgalys R."/>
            <person name="Henrissat B."/>
            <person name="Grigoriev I.V."/>
            <person name="Hibbett D."/>
            <person name="Nagy L.G."/>
            <person name="Martin F.M."/>
        </authorList>
    </citation>
    <scope>NUCLEOTIDE SEQUENCE</scope>
    <source>
        <strain evidence="2">BED1</strain>
    </source>
</reference>
<protein>
    <recommendedName>
        <fullName evidence="4">Rho termination factor N-terminal domain-containing protein</fullName>
    </recommendedName>
</protein>
<keyword evidence="3" id="KW-1185">Reference proteome</keyword>
<evidence type="ECO:0008006" key="4">
    <source>
        <dbReference type="Google" id="ProtNLM"/>
    </source>
</evidence>
<name>A0AAD4BYF3_BOLED</name>
<evidence type="ECO:0000313" key="2">
    <source>
        <dbReference type="EMBL" id="KAF8443098.1"/>
    </source>
</evidence>
<organism evidence="2 3">
    <name type="scientific">Boletus edulis BED1</name>
    <dbReference type="NCBI Taxonomy" id="1328754"/>
    <lineage>
        <taxon>Eukaryota</taxon>
        <taxon>Fungi</taxon>
        <taxon>Dikarya</taxon>
        <taxon>Basidiomycota</taxon>
        <taxon>Agaricomycotina</taxon>
        <taxon>Agaricomycetes</taxon>
        <taxon>Agaricomycetidae</taxon>
        <taxon>Boletales</taxon>
        <taxon>Boletineae</taxon>
        <taxon>Boletaceae</taxon>
        <taxon>Boletoideae</taxon>
        <taxon>Boletus</taxon>
    </lineage>
</organism>
<evidence type="ECO:0000256" key="1">
    <source>
        <dbReference type="SAM" id="MobiDB-lite"/>
    </source>
</evidence>
<proteinExistence type="predicted"/>
<gene>
    <name evidence="2" type="ORF">L210DRAFT_3643975</name>
</gene>
<evidence type="ECO:0000313" key="3">
    <source>
        <dbReference type="Proteomes" id="UP001194468"/>
    </source>
</evidence>
<feature type="compositionally biased region" description="Polar residues" evidence="1">
    <location>
        <begin position="65"/>
        <end position="93"/>
    </location>
</feature>